<protein>
    <recommendedName>
        <fullName evidence="1">aminodeoxychorismate synthase</fullName>
        <ecNumber evidence="1">2.6.1.85</ecNumber>
    </recommendedName>
</protein>
<dbReference type="EMBL" id="BSUY01000001">
    <property type="protein sequence ID" value="GMA81877.1"/>
    <property type="molecule type" value="Genomic_DNA"/>
</dbReference>
<dbReference type="InterPro" id="IPR019999">
    <property type="entry name" value="Anth_synth_I-like"/>
</dbReference>
<sequence>MAIRASTQLASRQLDWTLSTTALFEHFAGDTWAILLDSANAPHQDARFDIICANPIATLVTQGEQSDIKLIDKNLSIPEAIEPNRDPFDLLNTLLSHWYAKSFECNLPFSGGAMGSFSYDLGRRIESLPATAKQDIQLPEMNIGFYDWALVFDYQAQCWHLLHYLGEAALEIELKNIQAKIVKKRNSATFTLTSPWVTQINKAQYTDKFNAVQAYLHSGDCYQINLTQRFEAGYHGDEWLAYCQLRNANKAPFSAFMRLPQNAILSISPERFIQLRGVDIQTKPIKGTLPRHSDLELDIQAANTLACSPKDRAENVMIVDLLRNDIGKVAAAGSVRVPHLFQIESFPAVHHLVSTVTAKLDAKYCASDLLRAAFPGGSITGAPKIRAMEIIEELEPSRRSLYCGSMGYLSQDGQMDTSITIRTLIAEGGKLYCWAGGGIVADSNVDAEYQESFDKVSQILPLLGKGL</sequence>
<organism evidence="5 6">
    <name type="scientific">Shewanella glacialipiscicola</name>
    <dbReference type="NCBI Taxonomy" id="614069"/>
    <lineage>
        <taxon>Bacteria</taxon>
        <taxon>Pseudomonadati</taxon>
        <taxon>Pseudomonadota</taxon>
        <taxon>Gammaproteobacteria</taxon>
        <taxon>Alteromonadales</taxon>
        <taxon>Shewanellaceae</taxon>
        <taxon>Shewanella</taxon>
    </lineage>
</organism>
<name>A0ABQ6J2B7_9GAMM</name>
<dbReference type="InterPro" id="IPR005801">
    <property type="entry name" value="ADC_synthase"/>
</dbReference>
<dbReference type="Gene3D" id="3.60.120.10">
    <property type="entry name" value="Anthranilate synthase"/>
    <property type="match status" value="1"/>
</dbReference>
<evidence type="ECO:0000313" key="6">
    <source>
        <dbReference type="Proteomes" id="UP001157046"/>
    </source>
</evidence>
<dbReference type="NCBIfam" id="TIGR00553">
    <property type="entry name" value="pabB"/>
    <property type="match status" value="1"/>
</dbReference>
<dbReference type="PANTHER" id="PTHR11236:SF50">
    <property type="entry name" value="AMINODEOXYCHORISMATE SYNTHASE COMPONENT 1"/>
    <property type="match status" value="1"/>
</dbReference>
<dbReference type="PRINTS" id="PR00095">
    <property type="entry name" value="ANTSNTHASEI"/>
</dbReference>
<comment type="caution">
    <text evidence="5">The sequence shown here is derived from an EMBL/GenBank/DDBJ whole genome shotgun (WGS) entry which is preliminary data.</text>
</comment>
<dbReference type="Pfam" id="PF04715">
    <property type="entry name" value="Anth_synt_I_N"/>
    <property type="match status" value="1"/>
</dbReference>
<evidence type="ECO:0000259" key="4">
    <source>
        <dbReference type="Pfam" id="PF04715"/>
    </source>
</evidence>
<dbReference type="RefSeq" id="WP_220773438.1">
    <property type="nucleotide sequence ID" value="NZ_BPFC01000043.1"/>
</dbReference>
<dbReference type="SUPFAM" id="SSF56322">
    <property type="entry name" value="ADC synthase"/>
    <property type="match status" value="1"/>
</dbReference>
<dbReference type="EC" id="2.6.1.85" evidence="1"/>
<dbReference type="Proteomes" id="UP001157046">
    <property type="component" value="Unassembled WGS sequence"/>
</dbReference>
<reference evidence="6" key="1">
    <citation type="journal article" date="2019" name="Int. J. Syst. Evol. Microbiol.">
        <title>The Global Catalogue of Microorganisms (GCM) 10K type strain sequencing project: providing services to taxonomists for standard genome sequencing and annotation.</title>
        <authorList>
            <consortium name="The Broad Institute Genomics Platform"/>
            <consortium name="The Broad Institute Genome Sequencing Center for Infectious Disease"/>
            <person name="Wu L."/>
            <person name="Ma J."/>
        </authorList>
    </citation>
    <scope>NUCLEOTIDE SEQUENCE [LARGE SCALE GENOMIC DNA]</scope>
    <source>
        <strain evidence="6">NBRC 102030</strain>
    </source>
</reference>
<evidence type="ECO:0000259" key="3">
    <source>
        <dbReference type="Pfam" id="PF00425"/>
    </source>
</evidence>
<evidence type="ECO:0000256" key="1">
    <source>
        <dbReference type="ARBA" id="ARBA00013139"/>
    </source>
</evidence>
<feature type="domain" description="Chorismate-utilising enzyme C-terminal" evidence="3">
    <location>
        <begin position="202"/>
        <end position="455"/>
    </location>
</feature>
<dbReference type="PANTHER" id="PTHR11236">
    <property type="entry name" value="AMINOBENZOATE/ANTHRANILATE SYNTHASE"/>
    <property type="match status" value="1"/>
</dbReference>
<keyword evidence="2" id="KW-0808">Transferase</keyword>
<evidence type="ECO:0000256" key="2">
    <source>
        <dbReference type="ARBA" id="ARBA00022679"/>
    </source>
</evidence>
<evidence type="ECO:0000313" key="5">
    <source>
        <dbReference type="EMBL" id="GMA81877.1"/>
    </source>
</evidence>
<gene>
    <name evidence="5" type="primary">pabB</name>
    <name evidence="5" type="ORF">GCM10025855_14100</name>
</gene>
<dbReference type="Pfam" id="PF00425">
    <property type="entry name" value="Chorismate_bind"/>
    <property type="match status" value="1"/>
</dbReference>
<dbReference type="InterPro" id="IPR015890">
    <property type="entry name" value="Chorismate_C"/>
</dbReference>
<dbReference type="InterPro" id="IPR006805">
    <property type="entry name" value="Anth_synth_I_N"/>
</dbReference>
<feature type="domain" description="Anthranilate synthase component I N-terminal" evidence="4">
    <location>
        <begin position="19"/>
        <end position="160"/>
    </location>
</feature>
<proteinExistence type="predicted"/>
<accession>A0ABQ6J2B7</accession>
<keyword evidence="6" id="KW-1185">Reference proteome</keyword>
<dbReference type="InterPro" id="IPR005802">
    <property type="entry name" value="ADC_synth_comp_1"/>
</dbReference>